<accession>A0A0R2G0L8</accession>
<dbReference type="Proteomes" id="UP000051751">
    <property type="component" value="Unassembled WGS sequence"/>
</dbReference>
<evidence type="ECO:0000256" key="1">
    <source>
        <dbReference type="SAM" id="Phobius"/>
    </source>
</evidence>
<sequence length="138" mass="15734">MLIREIYPKDWRLIILRVLLTLLALNLGAVGLFPNNQNFHNLHDGVAKFLVYLIIILIIGIRWLLPHVTKEFLTLSYGIAAALIGMDIAFQGIGYISLTVFEISGFVLAFTWIVLLFQRLQLLTQETFTTMTVKIDTK</sequence>
<keyword evidence="1" id="KW-1133">Transmembrane helix</keyword>
<dbReference type="Proteomes" id="UP000051645">
    <property type="component" value="Unassembled WGS sequence"/>
</dbReference>
<keyword evidence="1" id="KW-0472">Membrane</keyword>
<proteinExistence type="predicted"/>
<reference evidence="4 5" key="1">
    <citation type="journal article" date="2015" name="Genome Announc.">
        <title>Expanding the biotechnology potential of lactobacilli through comparative genomics of 213 strains and associated genera.</title>
        <authorList>
            <person name="Sun Z."/>
            <person name="Harris H.M."/>
            <person name="McCann A."/>
            <person name="Guo C."/>
            <person name="Argimon S."/>
            <person name="Zhang W."/>
            <person name="Yang X."/>
            <person name="Jeffery I.B."/>
            <person name="Cooney J.C."/>
            <person name="Kagawa T.F."/>
            <person name="Liu W."/>
            <person name="Song Y."/>
            <person name="Salvetti E."/>
            <person name="Wrobel A."/>
            <person name="Rasinkangas P."/>
            <person name="Parkhill J."/>
            <person name="Rea M.C."/>
            <person name="O'Sullivan O."/>
            <person name="Ritari J."/>
            <person name="Douillard F.P."/>
            <person name="Paul Ross R."/>
            <person name="Yang R."/>
            <person name="Briner A.E."/>
            <person name="Felis G.E."/>
            <person name="de Vos W.M."/>
            <person name="Barrangou R."/>
            <person name="Klaenhammer T.R."/>
            <person name="Caufield P.W."/>
            <person name="Cui Y."/>
            <person name="Zhang H."/>
            <person name="O'Toole P.W."/>
        </authorList>
    </citation>
    <scope>NUCLEOTIDE SEQUENCE [LARGE SCALE GENOMIC DNA]</scope>
    <source>
        <strain evidence="2 5">ATCC BAA-66</strain>
        <strain evidence="3 4">DSM 13344</strain>
    </source>
</reference>
<feature type="transmembrane region" description="Helical" evidence="1">
    <location>
        <begin position="45"/>
        <end position="65"/>
    </location>
</feature>
<evidence type="ECO:0008006" key="6">
    <source>
        <dbReference type="Google" id="ProtNLM"/>
    </source>
</evidence>
<dbReference type="AlphaFoldDB" id="A0A0R2G0L8"/>
<gene>
    <name evidence="2" type="ORF">IV38_GL001606</name>
    <name evidence="3" type="ORF">IV40_GL001609</name>
</gene>
<organism evidence="3 4">
    <name type="scientific">Lactobacillus selangorensis</name>
    <dbReference type="NCBI Taxonomy" id="81857"/>
    <lineage>
        <taxon>Bacteria</taxon>
        <taxon>Bacillati</taxon>
        <taxon>Bacillota</taxon>
        <taxon>Bacilli</taxon>
        <taxon>Lactobacillales</taxon>
        <taxon>Lactobacillaceae</taxon>
        <taxon>Lactobacillus</taxon>
    </lineage>
</organism>
<feature type="transmembrane region" description="Helical" evidence="1">
    <location>
        <begin position="12"/>
        <end position="33"/>
    </location>
</feature>
<feature type="transmembrane region" description="Helical" evidence="1">
    <location>
        <begin position="72"/>
        <end position="90"/>
    </location>
</feature>
<dbReference type="OrthoDB" id="2329326at2"/>
<keyword evidence="4" id="KW-1185">Reference proteome</keyword>
<keyword evidence="1" id="KW-0812">Transmembrane</keyword>
<evidence type="ECO:0000313" key="3">
    <source>
        <dbReference type="EMBL" id="KRN30970.1"/>
    </source>
</evidence>
<feature type="transmembrane region" description="Helical" evidence="1">
    <location>
        <begin position="96"/>
        <end position="117"/>
    </location>
</feature>
<comment type="caution">
    <text evidence="3">The sequence shown here is derived from an EMBL/GenBank/DDBJ whole genome shotgun (WGS) entry which is preliminary data.</text>
</comment>
<dbReference type="EMBL" id="JQAZ01000005">
    <property type="protein sequence ID" value="KRN30970.1"/>
    <property type="molecule type" value="Genomic_DNA"/>
</dbReference>
<dbReference type="EMBL" id="JQAT01000004">
    <property type="protein sequence ID" value="KRN28154.1"/>
    <property type="molecule type" value="Genomic_DNA"/>
</dbReference>
<dbReference type="STRING" id="81857.IV38_GL001606"/>
<protein>
    <recommendedName>
        <fullName evidence="6">Integral membrane protein</fullName>
    </recommendedName>
</protein>
<evidence type="ECO:0000313" key="5">
    <source>
        <dbReference type="Proteomes" id="UP000051751"/>
    </source>
</evidence>
<name>A0A0R2G0L8_9LACO</name>
<dbReference type="RefSeq" id="WP_057770123.1">
    <property type="nucleotide sequence ID" value="NZ_JQAT01000004.1"/>
</dbReference>
<dbReference type="PATRIC" id="fig|81857.3.peg.1617"/>
<evidence type="ECO:0000313" key="2">
    <source>
        <dbReference type="EMBL" id="KRN28154.1"/>
    </source>
</evidence>
<evidence type="ECO:0000313" key="4">
    <source>
        <dbReference type="Proteomes" id="UP000051645"/>
    </source>
</evidence>